<keyword evidence="3" id="KW-1185">Reference proteome</keyword>
<evidence type="ECO:0000256" key="1">
    <source>
        <dbReference type="SAM" id="Phobius"/>
    </source>
</evidence>
<dbReference type="AlphaFoldDB" id="A0A1G5GX22"/>
<sequence>MDVGWSAFGVGIIAILWGLISYFGDESFDEGIVDTYSKKFIILDQARLIKHRHLGIIIQGTLFVFIGILQTFHRSNTVSIALVIISTIFMTGGHLYQRRKFLIRKN</sequence>
<dbReference type="STRING" id="1120976.SAMN03080606_01818"/>
<name>A0A1G5GX22_9FIRM</name>
<evidence type="ECO:0008006" key="4">
    <source>
        <dbReference type="Google" id="ProtNLM"/>
    </source>
</evidence>
<feature type="transmembrane region" description="Helical" evidence="1">
    <location>
        <begin position="54"/>
        <end position="72"/>
    </location>
</feature>
<keyword evidence="1" id="KW-0812">Transmembrane</keyword>
<reference evidence="2 3" key="1">
    <citation type="submission" date="2016-10" db="EMBL/GenBank/DDBJ databases">
        <authorList>
            <person name="de Groot N.N."/>
        </authorList>
    </citation>
    <scope>NUCLEOTIDE SEQUENCE [LARGE SCALE GENOMIC DNA]</scope>
    <source>
        <strain evidence="2 3">DSM 18978</strain>
    </source>
</reference>
<evidence type="ECO:0000313" key="3">
    <source>
        <dbReference type="Proteomes" id="UP000198636"/>
    </source>
</evidence>
<dbReference type="Proteomes" id="UP000198636">
    <property type="component" value="Unassembled WGS sequence"/>
</dbReference>
<evidence type="ECO:0000313" key="2">
    <source>
        <dbReference type="EMBL" id="SCY56152.1"/>
    </source>
</evidence>
<accession>A0A1G5GX22</accession>
<gene>
    <name evidence="2" type="ORF">SAMN03080606_01818</name>
</gene>
<keyword evidence="1" id="KW-0472">Membrane</keyword>
<organism evidence="2 3">
    <name type="scientific">Alkaliphilus peptidifermentans DSM 18978</name>
    <dbReference type="NCBI Taxonomy" id="1120976"/>
    <lineage>
        <taxon>Bacteria</taxon>
        <taxon>Bacillati</taxon>
        <taxon>Bacillota</taxon>
        <taxon>Clostridia</taxon>
        <taxon>Peptostreptococcales</taxon>
        <taxon>Natronincolaceae</taxon>
        <taxon>Alkaliphilus</taxon>
    </lineage>
</organism>
<proteinExistence type="predicted"/>
<dbReference type="EMBL" id="FMUS01000010">
    <property type="protein sequence ID" value="SCY56152.1"/>
    <property type="molecule type" value="Genomic_DNA"/>
</dbReference>
<protein>
    <recommendedName>
        <fullName evidence="4">DUF3784 domain-containing protein</fullName>
    </recommendedName>
</protein>
<feature type="transmembrane region" description="Helical" evidence="1">
    <location>
        <begin position="78"/>
        <end position="96"/>
    </location>
</feature>
<feature type="transmembrane region" description="Helical" evidence="1">
    <location>
        <begin position="6"/>
        <end position="24"/>
    </location>
</feature>
<keyword evidence="1" id="KW-1133">Transmembrane helix</keyword>
<dbReference type="RefSeq" id="WP_091542560.1">
    <property type="nucleotide sequence ID" value="NZ_FMUS01000010.1"/>
</dbReference>
<dbReference type="OrthoDB" id="1954793at2"/>